<feature type="non-terminal residue" evidence="1">
    <location>
        <position position="1"/>
    </location>
</feature>
<accession>A0A016W730</accession>
<evidence type="ECO:0000313" key="1">
    <source>
        <dbReference type="EMBL" id="EYC34818.1"/>
    </source>
</evidence>
<dbReference type="Proteomes" id="UP000024635">
    <property type="component" value="Unassembled WGS sequence"/>
</dbReference>
<evidence type="ECO:0000313" key="2">
    <source>
        <dbReference type="Proteomes" id="UP000024635"/>
    </source>
</evidence>
<comment type="caution">
    <text evidence="1">The sequence shown here is derived from an EMBL/GenBank/DDBJ whole genome shotgun (WGS) entry which is preliminary data.</text>
</comment>
<protein>
    <submittedName>
        <fullName evidence="1">Uncharacterized protein</fullName>
    </submittedName>
</protein>
<keyword evidence="2" id="KW-1185">Reference proteome</keyword>
<sequence>MKNGFRFKPMCYIPLKEVVYDDDVQFTLKILECAMQKVADAHIWQETILGILVEEDHYAAKVMLEDLRLFPDLE</sequence>
<reference evidence="2" key="1">
    <citation type="journal article" date="2015" name="Nat. Genet.">
        <title>The genome and transcriptome of the zoonotic hookworm Ancylostoma ceylanicum identify infection-specific gene families.</title>
        <authorList>
            <person name="Schwarz E.M."/>
            <person name="Hu Y."/>
            <person name="Antoshechkin I."/>
            <person name="Miller M.M."/>
            <person name="Sternberg P.W."/>
            <person name="Aroian R.V."/>
        </authorList>
    </citation>
    <scope>NUCLEOTIDE SEQUENCE</scope>
    <source>
        <strain evidence="2">HY135</strain>
    </source>
</reference>
<dbReference type="AlphaFoldDB" id="A0A016W730"/>
<organism evidence="1 2">
    <name type="scientific">Ancylostoma ceylanicum</name>
    <dbReference type="NCBI Taxonomy" id="53326"/>
    <lineage>
        <taxon>Eukaryota</taxon>
        <taxon>Metazoa</taxon>
        <taxon>Ecdysozoa</taxon>
        <taxon>Nematoda</taxon>
        <taxon>Chromadorea</taxon>
        <taxon>Rhabditida</taxon>
        <taxon>Rhabditina</taxon>
        <taxon>Rhabditomorpha</taxon>
        <taxon>Strongyloidea</taxon>
        <taxon>Ancylostomatidae</taxon>
        <taxon>Ancylostomatinae</taxon>
        <taxon>Ancylostoma</taxon>
    </lineage>
</organism>
<proteinExistence type="predicted"/>
<dbReference type="EMBL" id="JARK01000988">
    <property type="protein sequence ID" value="EYC34818.1"/>
    <property type="molecule type" value="Genomic_DNA"/>
</dbReference>
<name>A0A016W730_9BILA</name>
<gene>
    <name evidence="1" type="primary">Acey_s1389.g3858</name>
    <name evidence="1" type="ORF">Y032_1389g3858</name>
</gene>